<dbReference type="AlphaFoldDB" id="A0A2N6PHS6"/>
<gene>
    <name evidence="1" type="ORF">CJ198_07710</name>
</gene>
<dbReference type="EMBL" id="PNFZ01000003">
    <property type="protein sequence ID" value="PMB98242.1"/>
    <property type="molecule type" value="Genomic_DNA"/>
</dbReference>
<reference evidence="1 2" key="1">
    <citation type="submission" date="2017-09" db="EMBL/GenBank/DDBJ databases">
        <title>Bacterial strain isolated from the female urinary microbiota.</title>
        <authorList>
            <person name="Thomas-White K."/>
            <person name="Kumar N."/>
            <person name="Forster S."/>
            <person name="Putonti C."/>
            <person name="Lawley T."/>
            <person name="Wolfe A.J."/>
        </authorList>
    </citation>
    <scope>NUCLEOTIDE SEQUENCE [LARGE SCALE GENOMIC DNA]</scope>
    <source>
        <strain evidence="1 2">UMB0680</strain>
    </source>
</reference>
<evidence type="ECO:0000313" key="1">
    <source>
        <dbReference type="EMBL" id="PMB98242.1"/>
    </source>
</evidence>
<dbReference type="OrthoDB" id="9797568at2"/>
<name>A0A2N6PHS6_9MICO</name>
<comment type="caution">
    <text evidence="1">The sequence shown here is derived from an EMBL/GenBank/DDBJ whole genome shotgun (WGS) entry which is preliminary data.</text>
</comment>
<sequence length="206" mass="22866">MRLRRTPQDTQLFARCTELAELIQGCNLVLAELSGIPADARQQAGARMQELTDQADAALGAITRQLRENYITPLDRGDFFALADHLREVCYQLESVSFAMTSQVFDELPAGVPEMLAVLSHQSDQTLRMTRRLQGHYDQWDYVETMDRLHLRAISLSQSIADAVPLSRRGLTYTAASMQLASSFTQASASFKDVGRIAAAIALKES</sequence>
<dbReference type="InterPro" id="IPR038078">
    <property type="entry name" value="PhoU-like_sf"/>
</dbReference>
<evidence type="ECO:0000313" key="2">
    <source>
        <dbReference type="Proteomes" id="UP000235703"/>
    </source>
</evidence>
<protein>
    <submittedName>
        <fullName evidence="1">DUF47 domain-containing protein</fullName>
    </submittedName>
</protein>
<dbReference type="RefSeq" id="WP_102162038.1">
    <property type="nucleotide sequence ID" value="NZ_PNFZ01000003.1"/>
</dbReference>
<dbReference type="Proteomes" id="UP000235703">
    <property type="component" value="Unassembled WGS sequence"/>
</dbReference>
<organism evidence="1 2">
    <name type="scientific">Brevibacterium luteolum</name>
    <dbReference type="NCBI Taxonomy" id="199591"/>
    <lineage>
        <taxon>Bacteria</taxon>
        <taxon>Bacillati</taxon>
        <taxon>Actinomycetota</taxon>
        <taxon>Actinomycetes</taxon>
        <taxon>Micrococcales</taxon>
        <taxon>Brevibacteriaceae</taxon>
        <taxon>Brevibacterium</taxon>
    </lineage>
</organism>
<dbReference type="Gene3D" id="1.20.58.220">
    <property type="entry name" value="Phosphate transport system protein phou homolog 2, domain 2"/>
    <property type="match status" value="1"/>
</dbReference>
<keyword evidence="2" id="KW-1185">Reference proteome</keyword>
<accession>A0A2N6PHS6</accession>
<proteinExistence type="predicted"/>